<evidence type="ECO:0000256" key="3">
    <source>
        <dbReference type="ARBA" id="ARBA00022989"/>
    </source>
</evidence>
<dbReference type="Proteomes" id="UP000033865">
    <property type="component" value="Unassembled WGS sequence"/>
</dbReference>
<dbReference type="PATRIC" id="fig|1618986.3.peg.154"/>
<comment type="subcellular location">
    <subcellularLocation>
        <location evidence="1">Membrane</location>
        <topology evidence="1">Multi-pass membrane protein</topology>
    </subcellularLocation>
</comment>
<dbReference type="AlphaFoldDB" id="A0A0G1Y004"/>
<comment type="caution">
    <text evidence="6">The sequence shown here is derived from an EMBL/GenBank/DDBJ whole genome shotgun (WGS) entry which is preliminary data.</text>
</comment>
<dbReference type="EMBL" id="LCRN01000012">
    <property type="protein sequence ID" value="KKW36763.1"/>
    <property type="molecule type" value="Genomic_DNA"/>
</dbReference>
<organism evidence="6 7">
    <name type="scientific">Candidatus Uhrbacteria bacterium GW2011_GWC2_53_7</name>
    <dbReference type="NCBI Taxonomy" id="1618986"/>
    <lineage>
        <taxon>Bacteria</taxon>
        <taxon>Candidatus Uhriibacteriota</taxon>
    </lineage>
</organism>
<keyword evidence="4 5" id="KW-0472">Membrane</keyword>
<feature type="transmembrane region" description="Helical" evidence="5">
    <location>
        <begin position="167"/>
        <end position="186"/>
    </location>
</feature>
<dbReference type="Pfam" id="PF00146">
    <property type="entry name" value="NADHdh"/>
    <property type="match status" value="1"/>
</dbReference>
<feature type="transmembrane region" description="Helical" evidence="5">
    <location>
        <begin position="131"/>
        <end position="155"/>
    </location>
</feature>
<dbReference type="GO" id="GO:0005886">
    <property type="term" value="C:plasma membrane"/>
    <property type="evidence" value="ECO:0007669"/>
    <property type="project" value="TreeGrafter"/>
</dbReference>
<name>A0A0G1Y004_9BACT</name>
<gene>
    <name evidence="6" type="ORF">UY82_C0012G0002</name>
</gene>
<evidence type="ECO:0000256" key="4">
    <source>
        <dbReference type="ARBA" id="ARBA00023136"/>
    </source>
</evidence>
<sequence>MTTIVALILQLVLVLLLSPLTIGLVRWFKARLQGRLGAPPWIVYTALLTTLKKQHVISENVSWVFRFVPFAVLGMAAFLVLSLPLLFSNGGLPQIDLFILAGVLSLGSVFLVFGGLDAGTAFGGMGASREMTIAALVEPVALITFSAFAVVAGSSSIQDVFGNGMSVFSHPALVLSFAALVLVALAENARYPVDNPATHLELTMVHEAMLLEYSGPYLAMLEYASSIKLTVFLVLLGNLIWVKPSAALAPEAIGLAAAGILSTLIVGSFALALLESSIAKMRFFRLQEYMSVAFFLSLSGFILVFLL</sequence>
<protein>
    <recommendedName>
        <fullName evidence="8">Formate hydrogenlyase</fullName>
    </recommendedName>
</protein>
<dbReference type="PANTHER" id="PTHR43359:SF1">
    <property type="entry name" value="FORMATE HYDROGENLYASE SUBUNIT 4-RELATED"/>
    <property type="match status" value="1"/>
</dbReference>
<evidence type="ECO:0000256" key="1">
    <source>
        <dbReference type="ARBA" id="ARBA00004141"/>
    </source>
</evidence>
<evidence type="ECO:0008006" key="8">
    <source>
        <dbReference type="Google" id="ProtNLM"/>
    </source>
</evidence>
<dbReference type="InterPro" id="IPR001694">
    <property type="entry name" value="NADH_UbQ_OxRdtase_su1/FPO"/>
</dbReference>
<keyword evidence="3 5" id="KW-1133">Transmembrane helix</keyword>
<feature type="transmembrane region" description="Helical" evidence="5">
    <location>
        <begin position="97"/>
        <end position="119"/>
    </location>
</feature>
<feature type="transmembrane region" description="Helical" evidence="5">
    <location>
        <begin position="253"/>
        <end position="274"/>
    </location>
</feature>
<dbReference type="InterPro" id="IPR052561">
    <property type="entry name" value="ComplexI_Subunit1"/>
</dbReference>
<accession>A0A0G1Y004</accession>
<evidence type="ECO:0000313" key="7">
    <source>
        <dbReference type="Proteomes" id="UP000033865"/>
    </source>
</evidence>
<feature type="transmembrane region" description="Helical" evidence="5">
    <location>
        <begin position="63"/>
        <end position="85"/>
    </location>
</feature>
<reference evidence="6 7" key="1">
    <citation type="journal article" date="2015" name="Nature">
        <title>rRNA introns, odd ribosomes, and small enigmatic genomes across a large radiation of phyla.</title>
        <authorList>
            <person name="Brown C.T."/>
            <person name="Hug L.A."/>
            <person name="Thomas B.C."/>
            <person name="Sharon I."/>
            <person name="Castelle C.J."/>
            <person name="Singh A."/>
            <person name="Wilkins M.J."/>
            <person name="Williams K.H."/>
            <person name="Banfield J.F."/>
        </authorList>
    </citation>
    <scope>NUCLEOTIDE SEQUENCE [LARGE SCALE GENOMIC DNA]</scope>
</reference>
<proteinExistence type="predicted"/>
<keyword evidence="2 5" id="KW-0812">Transmembrane</keyword>
<evidence type="ECO:0000313" key="6">
    <source>
        <dbReference type="EMBL" id="KKW36763.1"/>
    </source>
</evidence>
<feature type="transmembrane region" description="Helical" evidence="5">
    <location>
        <begin position="286"/>
        <end position="306"/>
    </location>
</feature>
<dbReference type="PANTHER" id="PTHR43359">
    <property type="entry name" value="FORMATE HYDROGENLYASE SUBUNIT 4"/>
    <property type="match status" value="1"/>
</dbReference>
<feature type="transmembrane region" description="Helical" evidence="5">
    <location>
        <begin position="217"/>
        <end position="241"/>
    </location>
</feature>
<evidence type="ECO:0000256" key="2">
    <source>
        <dbReference type="ARBA" id="ARBA00022692"/>
    </source>
</evidence>
<evidence type="ECO:0000256" key="5">
    <source>
        <dbReference type="SAM" id="Phobius"/>
    </source>
</evidence>